<feature type="compositionally biased region" description="Pro residues" evidence="1">
    <location>
        <begin position="188"/>
        <end position="202"/>
    </location>
</feature>
<dbReference type="Proteomes" id="UP000645966">
    <property type="component" value="Unassembled WGS sequence"/>
</dbReference>
<name>A0A934M9W5_9CORY</name>
<evidence type="ECO:0000256" key="2">
    <source>
        <dbReference type="SAM" id="Phobius"/>
    </source>
</evidence>
<feature type="region of interest" description="Disordered" evidence="1">
    <location>
        <begin position="1"/>
        <end position="36"/>
    </location>
</feature>
<keyword evidence="2" id="KW-0812">Transmembrane</keyword>
<dbReference type="EMBL" id="JAEIOS010000009">
    <property type="protein sequence ID" value="MBI8988478.1"/>
    <property type="molecule type" value="Genomic_DNA"/>
</dbReference>
<feature type="compositionally biased region" description="Basic residues" evidence="1">
    <location>
        <begin position="1"/>
        <end position="12"/>
    </location>
</feature>
<reference evidence="3" key="1">
    <citation type="submission" date="2020-12" db="EMBL/GenBank/DDBJ databases">
        <title>Genome public.</title>
        <authorList>
            <person name="Sun Q."/>
        </authorList>
    </citation>
    <scope>NUCLEOTIDE SEQUENCE</scope>
    <source>
        <strain evidence="3">CCM 8863</strain>
    </source>
</reference>
<organism evidence="3 4">
    <name type="scientific">Corynebacterium meridianum</name>
    <dbReference type="NCBI Taxonomy" id="2765363"/>
    <lineage>
        <taxon>Bacteria</taxon>
        <taxon>Bacillati</taxon>
        <taxon>Actinomycetota</taxon>
        <taxon>Actinomycetes</taxon>
        <taxon>Mycobacteriales</taxon>
        <taxon>Corynebacteriaceae</taxon>
        <taxon>Corynebacterium</taxon>
    </lineage>
</organism>
<comment type="caution">
    <text evidence="3">The sequence shown here is derived from an EMBL/GenBank/DDBJ whole genome shotgun (WGS) entry which is preliminary data.</text>
</comment>
<gene>
    <name evidence="3" type="ORF">JDV75_01680</name>
</gene>
<feature type="region of interest" description="Disordered" evidence="1">
    <location>
        <begin position="161"/>
        <end position="202"/>
    </location>
</feature>
<keyword evidence="2" id="KW-1133">Transmembrane helix</keyword>
<evidence type="ECO:0000313" key="3">
    <source>
        <dbReference type="EMBL" id="MBI8988478.1"/>
    </source>
</evidence>
<dbReference type="RefSeq" id="WP_198737514.1">
    <property type="nucleotide sequence ID" value="NZ_JAEIOS010000009.1"/>
</dbReference>
<dbReference type="Pfam" id="PF04977">
    <property type="entry name" value="DivIC"/>
    <property type="match status" value="1"/>
</dbReference>
<evidence type="ECO:0000313" key="4">
    <source>
        <dbReference type="Proteomes" id="UP000645966"/>
    </source>
</evidence>
<keyword evidence="2" id="KW-0472">Membrane</keyword>
<accession>A0A934M9W5</accession>
<evidence type="ECO:0000256" key="1">
    <source>
        <dbReference type="SAM" id="MobiDB-lite"/>
    </source>
</evidence>
<keyword evidence="4" id="KW-1185">Reference proteome</keyword>
<protein>
    <submittedName>
        <fullName evidence="3">Septum formation initiator family protein</fullName>
    </submittedName>
</protein>
<sequence>MVNQAHLRRKRVPVTNRRTSEQRPGRAARPSRAPGTRGRFSALQVGILILVLILVLVMIAVPVRNYFQQRAEIARLSASIAERTERRDALVDEIEKYRSEAYIREQARQRLGVIEPGETPFRIIDPEITTSTATTVGGEDATQAVSDPWWDVLWNSVASRDTELALPGTAPETDPVDESRKGNLPTAVPAPPEEPPAPAPAD</sequence>
<proteinExistence type="predicted"/>
<dbReference type="AlphaFoldDB" id="A0A934M9W5"/>
<feature type="compositionally biased region" description="Low complexity" evidence="1">
    <location>
        <begin position="25"/>
        <end position="36"/>
    </location>
</feature>
<feature type="transmembrane region" description="Helical" evidence="2">
    <location>
        <begin position="40"/>
        <end position="61"/>
    </location>
</feature>
<dbReference type="InterPro" id="IPR007060">
    <property type="entry name" value="FtsL/DivIC"/>
</dbReference>